<dbReference type="AlphaFoldDB" id="A0A2A9PGN9"/>
<evidence type="ECO:0000259" key="9">
    <source>
        <dbReference type="PROSITE" id="PS51873"/>
    </source>
</evidence>
<dbReference type="Gene3D" id="1.20.120.1750">
    <property type="match status" value="1"/>
</dbReference>
<dbReference type="SUPFAM" id="SSF57850">
    <property type="entry name" value="RING/U-box"/>
    <property type="match status" value="1"/>
</dbReference>
<evidence type="ECO:0000256" key="7">
    <source>
        <dbReference type="ARBA" id="ARBA00022833"/>
    </source>
</evidence>
<evidence type="ECO:0000256" key="6">
    <source>
        <dbReference type="ARBA" id="ARBA00022786"/>
    </source>
</evidence>
<keyword evidence="7" id="KW-0862">Zinc</keyword>
<keyword evidence="5" id="KW-0863">Zinc-finger</keyword>
<proteinExistence type="predicted"/>
<dbReference type="PANTHER" id="PTHR22770:SF47">
    <property type="entry name" value="E3 UBIQUITIN-PROTEIN LIGASE RNF216"/>
    <property type="match status" value="1"/>
</dbReference>
<evidence type="ECO:0000256" key="1">
    <source>
        <dbReference type="ARBA" id="ARBA00004906"/>
    </source>
</evidence>
<dbReference type="Proteomes" id="UP000037136">
    <property type="component" value="Unassembled WGS sequence"/>
</dbReference>
<dbReference type="EMBL" id="LAZP02000155">
    <property type="protein sequence ID" value="PFH60040.1"/>
    <property type="molecule type" value="Genomic_DNA"/>
</dbReference>
<evidence type="ECO:0000256" key="2">
    <source>
        <dbReference type="ARBA" id="ARBA00022679"/>
    </source>
</evidence>
<sequence length="827" mass="92545">MSGGDKEPPSPEFLACLARVDVVLPAICPDFVARLAHQYGLDAGALINAIVDAESRGSAYPRRPMVKDRKRKRRHDADEDSNDDADDIRRSEQTYGAAGREPASLNKQQLHRMRHLVGLDFPLVSRRTIYATLDASHNLLLPAYLNLYNSGHHPSPLVGRISYGPFAPQNLEHTMESSPVAEIAWLMELQAARRAVAALERTRGSAARKAEAERHNLDDARAEGLVRECECCFSEVAMNRLAECNAEEPHWFCLECCRRQAESLVGLSQYKLKCMSMDDCSEGFSHGERQKFLEPRLAAALDRLEQEEVLRLADLDNLVTCPFCPFAAECSPVEVDKEFRCQNPDCELVSCRLCLRETHLPLSCEEATKERGFSARRTIEEAMSAAVIRRCNKCGAPFIKDGGCNKMTCARSGCGNVQCYICSKSCDYAHFNDPHRGGRTGNCPLFDVVDSRHARDIWRAEQKARQQVVSENPEVDPNLLDFHMSDKVFDREKQLAKSCRLDKQDQHDLAQLRASYGDRAVLSKNGERAPAVDEVVRHDRQRPDAVVAPIELPNLFPMGPDQDMVRRNGKGPVRHPEVVNGLRPVDARGNARFPVREQNGGASRPPDVYPRPGRQLAVDARRAPDDDAPRAYDAACRAFDVAFARVDVRRAFEGARDDARRGLGQEIRRAHADARRAQDDARRAHNKAARDEQDDGHDEQEPNGRVRDKITGRFKRAVPGTPGPLARWDQRRDDMPAPPVLPPEPQPAQGSVQRPPPLFQRPPGLGLFGGPRMGAMAMAGRPYPLRAPGANFESAADQIHRFLGDGRLESPNGRFLWWEWRIGERRP</sequence>
<feature type="domain" description="RING-type" evidence="9">
    <location>
        <begin position="225"/>
        <end position="447"/>
    </location>
</feature>
<gene>
    <name evidence="10" type="ORF">XA68_11524</name>
</gene>
<reference evidence="10 11" key="2">
    <citation type="journal article" date="2017" name="Sci. Rep.">
        <title>Ant-infecting Ophiocordyceps genomes reveal a high diversity of potential behavioral manipulation genes and a possible major role for enterotoxins.</title>
        <authorList>
            <person name="de Bekker C."/>
            <person name="Ohm R.A."/>
            <person name="Evans H.C."/>
            <person name="Brachmann A."/>
            <person name="Hughes D.P."/>
        </authorList>
    </citation>
    <scope>NUCLEOTIDE SEQUENCE [LARGE SCALE GENOMIC DNA]</scope>
    <source>
        <strain evidence="10 11">SC16a</strain>
    </source>
</reference>
<reference evidence="10 11" key="1">
    <citation type="journal article" date="2015" name="BMC Genomics">
        <title>Gene expression during zombie ant biting behavior reflects the complexity underlying fungal parasitic behavioral manipulation.</title>
        <authorList>
            <person name="de Bekker C."/>
            <person name="Ohm R.A."/>
            <person name="Loreto R.G."/>
            <person name="Sebastian A."/>
            <person name="Albert I."/>
            <person name="Merrow M."/>
            <person name="Brachmann A."/>
            <person name="Hughes D.P."/>
        </authorList>
    </citation>
    <scope>NUCLEOTIDE SEQUENCE [LARGE SCALE GENOMIC DNA]</scope>
    <source>
        <strain evidence="10 11">SC16a</strain>
    </source>
</reference>
<keyword evidence="3" id="KW-0479">Metal-binding</keyword>
<dbReference type="InterPro" id="IPR002867">
    <property type="entry name" value="IBR_dom"/>
</dbReference>
<evidence type="ECO:0000256" key="8">
    <source>
        <dbReference type="SAM" id="MobiDB-lite"/>
    </source>
</evidence>
<feature type="region of interest" description="Disordered" evidence="8">
    <location>
        <begin position="670"/>
        <end position="755"/>
    </location>
</feature>
<feature type="compositionally biased region" description="Basic and acidic residues" evidence="8">
    <location>
        <begin position="699"/>
        <end position="711"/>
    </location>
</feature>
<keyword evidence="4" id="KW-0677">Repeat</keyword>
<keyword evidence="6" id="KW-0833">Ubl conjugation pathway</keyword>
<dbReference type="InterPro" id="IPR047544">
    <property type="entry name" value="RING-HC_RBR_RNF216"/>
</dbReference>
<dbReference type="PROSITE" id="PS51873">
    <property type="entry name" value="TRIAD"/>
    <property type="match status" value="1"/>
</dbReference>
<accession>A0A2A9PGN9</accession>
<comment type="caution">
    <text evidence="10">The sequence shown here is derived from an EMBL/GenBank/DDBJ whole genome shotgun (WGS) entry which is preliminary data.</text>
</comment>
<dbReference type="OrthoDB" id="10009520at2759"/>
<dbReference type="PANTHER" id="PTHR22770">
    <property type="entry name" value="UBIQUITIN CONJUGATING ENZYME 7 INTERACTING PROTEIN-RELATED"/>
    <property type="match status" value="1"/>
</dbReference>
<evidence type="ECO:0000313" key="11">
    <source>
        <dbReference type="Proteomes" id="UP000037136"/>
    </source>
</evidence>
<organism evidence="10 11">
    <name type="scientific">Ophiocordyceps unilateralis</name>
    <name type="common">Zombie-ant fungus</name>
    <name type="synonym">Torrubia unilateralis</name>
    <dbReference type="NCBI Taxonomy" id="268505"/>
    <lineage>
        <taxon>Eukaryota</taxon>
        <taxon>Fungi</taxon>
        <taxon>Dikarya</taxon>
        <taxon>Ascomycota</taxon>
        <taxon>Pezizomycotina</taxon>
        <taxon>Sordariomycetes</taxon>
        <taxon>Hypocreomycetidae</taxon>
        <taxon>Hypocreales</taxon>
        <taxon>Ophiocordycipitaceae</taxon>
        <taxon>Ophiocordyceps</taxon>
    </lineage>
</organism>
<dbReference type="GO" id="GO:0016740">
    <property type="term" value="F:transferase activity"/>
    <property type="evidence" value="ECO:0007669"/>
    <property type="project" value="UniProtKB-KW"/>
</dbReference>
<feature type="compositionally biased region" description="Pro residues" evidence="8">
    <location>
        <begin position="736"/>
        <end position="746"/>
    </location>
</feature>
<evidence type="ECO:0000313" key="10">
    <source>
        <dbReference type="EMBL" id="PFH60040.1"/>
    </source>
</evidence>
<name>A0A2A9PGN9_OPHUN</name>
<dbReference type="Pfam" id="PF26191">
    <property type="entry name" value="RING-HC_RBR_RNF216"/>
    <property type="match status" value="1"/>
</dbReference>
<evidence type="ECO:0000256" key="5">
    <source>
        <dbReference type="ARBA" id="ARBA00022771"/>
    </source>
</evidence>
<comment type="pathway">
    <text evidence="1">Protein modification; protein ubiquitination.</text>
</comment>
<keyword evidence="11" id="KW-1185">Reference proteome</keyword>
<feature type="region of interest" description="Disordered" evidence="8">
    <location>
        <begin position="61"/>
        <end position="88"/>
    </location>
</feature>
<evidence type="ECO:0000256" key="3">
    <source>
        <dbReference type="ARBA" id="ARBA00022723"/>
    </source>
</evidence>
<feature type="region of interest" description="Disordered" evidence="8">
    <location>
        <begin position="588"/>
        <end position="612"/>
    </location>
</feature>
<feature type="compositionally biased region" description="Basic and acidic residues" evidence="8">
    <location>
        <begin position="670"/>
        <end position="691"/>
    </location>
</feature>
<dbReference type="InterPro" id="IPR051628">
    <property type="entry name" value="LUBAC_E3_Ligases"/>
</dbReference>
<dbReference type="CDD" id="cd16630">
    <property type="entry name" value="RING-HC_RBR_RNF216"/>
    <property type="match status" value="1"/>
</dbReference>
<dbReference type="CDD" id="cd20353">
    <property type="entry name" value="Rcat_RBR_RNF216"/>
    <property type="match status" value="1"/>
</dbReference>
<dbReference type="InterPro" id="IPR047546">
    <property type="entry name" value="Rcat_RBR_RNF216"/>
</dbReference>
<dbReference type="Pfam" id="PF26200">
    <property type="entry name" value="Rcat_RNF216"/>
    <property type="match status" value="1"/>
</dbReference>
<dbReference type="InterPro" id="IPR044066">
    <property type="entry name" value="TRIAD_supradom"/>
</dbReference>
<dbReference type="GO" id="GO:0008270">
    <property type="term" value="F:zinc ion binding"/>
    <property type="evidence" value="ECO:0007669"/>
    <property type="project" value="UniProtKB-KW"/>
</dbReference>
<evidence type="ECO:0000256" key="4">
    <source>
        <dbReference type="ARBA" id="ARBA00022737"/>
    </source>
</evidence>
<protein>
    <recommendedName>
        <fullName evidence="9">RING-type domain-containing protein</fullName>
    </recommendedName>
</protein>
<keyword evidence="2" id="KW-0808">Transferase</keyword>
<dbReference type="InterPro" id="IPR047545">
    <property type="entry name" value="BRcat_RBR_RNF216"/>
</dbReference>
<dbReference type="SMART" id="SM00647">
    <property type="entry name" value="IBR"/>
    <property type="match status" value="1"/>
</dbReference>
<dbReference type="CDD" id="cd20339">
    <property type="entry name" value="BRcat_RBR_RNF216"/>
    <property type="match status" value="1"/>
</dbReference>
<dbReference type="STRING" id="268505.A0A2A9PGN9"/>